<feature type="transmembrane region" description="Helical" evidence="1">
    <location>
        <begin position="66"/>
        <end position="84"/>
    </location>
</feature>
<evidence type="ECO:0000313" key="3">
    <source>
        <dbReference type="Proteomes" id="UP000232722"/>
    </source>
</evidence>
<dbReference type="Proteomes" id="UP000232722">
    <property type="component" value="Unassembled WGS sequence"/>
</dbReference>
<reference evidence="2 3" key="1">
    <citation type="submission" date="2016-04" db="EMBL/GenBank/DDBJ databases">
        <title>Genome analyses suggest a sexual origin of heterokaryosis in a supposedly ancient asexual fungus.</title>
        <authorList>
            <person name="Ropars J."/>
            <person name="Sedzielewska K."/>
            <person name="Noel J."/>
            <person name="Charron P."/>
            <person name="Farinelli L."/>
            <person name="Marton T."/>
            <person name="Kruger M."/>
            <person name="Pelin A."/>
            <person name="Brachmann A."/>
            <person name="Corradi N."/>
        </authorList>
    </citation>
    <scope>NUCLEOTIDE SEQUENCE [LARGE SCALE GENOMIC DNA]</scope>
    <source>
        <strain evidence="2 3">A5</strain>
    </source>
</reference>
<dbReference type="EMBL" id="LLXJ01000771">
    <property type="protein sequence ID" value="PKC06324.1"/>
    <property type="molecule type" value="Genomic_DNA"/>
</dbReference>
<keyword evidence="1" id="KW-1133">Transmembrane helix</keyword>
<proteinExistence type="predicted"/>
<keyword evidence="1" id="KW-0472">Membrane</keyword>
<reference evidence="2 3" key="2">
    <citation type="submission" date="2017-09" db="EMBL/GenBank/DDBJ databases">
        <title>Extensive intraspecific genome diversity in a model arbuscular mycorrhizal fungus.</title>
        <authorList>
            <person name="Chen E.C."/>
            <person name="Morin E."/>
            <person name="Beaudet D."/>
            <person name="Noel J."/>
            <person name="Ndikumana S."/>
            <person name="Charron P."/>
            <person name="St-Onge C."/>
            <person name="Giorgi J."/>
            <person name="Grigoriev I.V."/>
            <person name="Roux C."/>
            <person name="Martin F.M."/>
            <person name="Corradi N."/>
        </authorList>
    </citation>
    <scope>NUCLEOTIDE SEQUENCE [LARGE SCALE GENOMIC DNA]</scope>
    <source>
        <strain evidence="2 3">A5</strain>
    </source>
</reference>
<gene>
    <name evidence="2" type="ORF">RhiirA5_501481</name>
</gene>
<dbReference type="AlphaFoldDB" id="A0A2N0PHM2"/>
<sequence length="100" mass="11546">MASCRDYFSSHHCLPLLKNWCQDLSRELAIGLELMYPITCTTPINNQRMNIQIIVIKKSTKLISRYNRFLLLISPISTLFSFAWRTGHCVDINDLDKASP</sequence>
<name>A0A2N0PHM2_9GLOM</name>
<accession>A0A2N0PHM2</accession>
<comment type="caution">
    <text evidence="2">The sequence shown here is derived from an EMBL/GenBank/DDBJ whole genome shotgun (WGS) entry which is preliminary data.</text>
</comment>
<protein>
    <submittedName>
        <fullName evidence="2">Uncharacterized protein</fullName>
    </submittedName>
</protein>
<evidence type="ECO:0000313" key="2">
    <source>
        <dbReference type="EMBL" id="PKC06324.1"/>
    </source>
</evidence>
<keyword evidence="1" id="KW-0812">Transmembrane</keyword>
<evidence type="ECO:0000256" key="1">
    <source>
        <dbReference type="SAM" id="Phobius"/>
    </source>
</evidence>
<dbReference type="VEuPathDB" id="FungiDB:RhiirFUN_018536"/>
<organism evidence="2 3">
    <name type="scientific">Rhizophagus irregularis</name>
    <dbReference type="NCBI Taxonomy" id="588596"/>
    <lineage>
        <taxon>Eukaryota</taxon>
        <taxon>Fungi</taxon>
        <taxon>Fungi incertae sedis</taxon>
        <taxon>Mucoromycota</taxon>
        <taxon>Glomeromycotina</taxon>
        <taxon>Glomeromycetes</taxon>
        <taxon>Glomerales</taxon>
        <taxon>Glomeraceae</taxon>
        <taxon>Rhizophagus</taxon>
    </lineage>
</organism>